<evidence type="ECO:0000313" key="2">
    <source>
        <dbReference type="Proteomes" id="UP001283361"/>
    </source>
</evidence>
<gene>
    <name evidence="1" type="ORF">RRG08_000974</name>
</gene>
<organism evidence="1 2">
    <name type="scientific">Elysia crispata</name>
    <name type="common">lettuce slug</name>
    <dbReference type="NCBI Taxonomy" id="231223"/>
    <lineage>
        <taxon>Eukaryota</taxon>
        <taxon>Metazoa</taxon>
        <taxon>Spiralia</taxon>
        <taxon>Lophotrochozoa</taxon>
        <taxon>Mollusca</taxon>
        <taxon>Gastropoda</taxon>
        <taxon>Heterobranchia</taxon>
        <taxon>Euthyneura</taxon>
        <taxon>Panpulmonata</taxon>
        <taxon>Sacoglossa</taxon>
        <taxon>Placobranchoidea</taxon>
        <taxon>Plakobranchidae</taxon>
        <taxon>Elysia</taxon>
    </lineage>
</organism>
<keyword evidence="2" id="KW-1185">Reference proteome</keyword>
<comment type="caution">
    <text evidence="1">The sequence shown here is derived from an EMBL/GenBank/DDBJ whole genome shotgun (WGS) entry which is preliminary data.</text>
</comment>
<evidence type="ECO:0000313" key="1">
    <source>
        <dbReference type="EMBL" id="KAK3786769.1"/>
    </source>
</evidence>
<dbReference type="Proteomes" id="UP001283361">
    <property type="component" value="Unassembled WGS sequence"/>
</dbReference>
<reference evidence="1" key="1">
    <citation type="journal article" date="2023" name="G3 (Bethesda)">
        <title>A reference genome for the long-term kleptoplast-retaining sea slug Elysia crispata morphotype clarki.</title>
        <authorList>
            <person name="Eastman K.E."/>
            <person name="Pendleton A.L."/>
            <person name="Shaikh M.A."/>
            <person name="Suttiyut T."/>
            <person name="Ogas R."/>
            <person name="Tomko P."/>
            <person name="Gavelis G."/>
            <person name="Widhalm J.R."/>
            <person name="Wisecaver J.H."/>
        </authorList>
    </citation>
    <scope>NUCLEOTIDE SEQUENCE</scope>
    <source>
        <strain evidence="1">ECLA1</strain>
    </source>
</reference>
<dbReference type="AlphaFoldDB" id="A0AAE1AF38"/>
<name>A0AAE1AF38_9GAST</name>
<dbReference type="EMBL" id="JAWDGP010001945">
    <property type="protein sequence ID" value="KAK3786769.1"/>
    <property type="molecule type" value="Genomic_DNA"/>
</dbReference>
<proteinExistence type="predicted"/>
<sequence length="150" mass="16570">MFVTLQSADAEPERSFSMYNLILSDRRGSLSIETLRDHFGLQSTMLITSTPQPELNAPDLIASIISKPASIDIGGRQRAAGRRLLDLSCDVIARTIPISVLNQRLAKQEPKIAQSSTPWLSHDLSQNQGFSGTRAPQQVIILIRSSEKDR</sequence>
<protein>
    <submittedName>
        <fullName evidence="1">Uncharacterized protein</fullName>
    </submittedName>
</protein>
<accession>A0AAE1AF38</accession>